<proteinExistence type="predicted"/>
<comment type="caution">
    <text evidence="1">The sequence shown here is derived from an EMBL/GenBank/DDBJ whole genome shotgun (WGS) entry which is preliminary data.</text>
</comment>
<dbReference type="EMBL" id="NIRI02000056">
    <property type="protein sequence ID" value="KAG5444612.1"/>
    <property type="molecule type" value="Genomic_DNA"/>
</dbReference>
<reference evidence="1 2" key="1">
    <citation type="journal article" date="2018" name="Biotechnol. Adv.">
        <title>Improved genomic resources and new bioinformatic workflow for the carcinogenic parasite Clonorchis sinensis: Biotechnological implications.</title>
        <authorList>
            <person name="Wang D."/>
            <person name="Korhonen P.K."/>
            <person name="Gasser R.B."/>
            <person name="Young N.D."/>
        </authorList>
    </citation>
    <scope>NUCLEOTIDE SEQUENCE [LARGE SCALE GENOMIC DNA]</scope>
    <source>
        <strain evidence="1">Cs-k2</strain>
    </source>
</reference>
<name>A0A3R7D7W6_CLOSI</name>
<organism evidence="1 2">
    <name type="scientific">Clonorchis sinensis</name>
    <name type="common">Chinese liver fluke</name>
    <dbReference type="NCBI Taxonomy" id="79923"/>
    <lineage>
        <taxon>Eukaryota</taxon>
        <taxon>Metazoa</taxon>
        <taxon>Spiralia</taxon>
        <taxon>Lophotrochozoa</taxon>
        <taxon>Platyhelminthes</taxon>
        <taxon>Trematoda</taxon>
        <taxon>Digenea</taxon>
        <taxon>Opisthorchiida</taxon>
        <taxon>Opisthorchiata</taxon>
        <taxon>Opisthorchiidae</taxon>
        <taxon>Clonorchis</taxon>
    </lineage>
</organism>
<gene>
    <name evidence="1" type="ORF">CSKR_100713</name>
</gene>
<dbReference type="AlphaFoldDB" id="A0A3R7D7W6"/>
<reference evidence="1 2" key="2">
    <citation type="journal article" date="2021" name="Genomics">
        <title>High-quality reference genome for Clonorchis sinensis.</title>
        <authorList>
            <person name="Young N.D."/>
            <person name="Stroehlein A.J."/>
            <person name="Kinkar L."/>
            <person name="Wang T."/>
            <person name="Sohn W.M."/>
            <person name="Chang B.C.H."/>
            <person name="Kaur P."/>
            <person name="Weisz D."/>
            <person name="Dudchenko O."/>
            <person name="Aiden E.L."/>
            <person name="Korhonen P.K."/>
            <person name="Gasser R.B."/>
        </authorList>
    </citation>
    <scope>NUCLEOTIDE SEQUENCE [LARGE SCALE GENOMIC DNA]</scope>
    <source>
        <strain evidence="1">Cs-k2</strain>
    </source>
</reference>
<evidence type="ECO:0000313" key="2">
    <source>
        <dbReference type="Proteomes" id="UP000286415"/>
    </source>
</evidence>
<keyword evidence="2" id="KW-1185">Reference proteome</keyword>
<protein>
    <submittedName>
        <fullName evidence="1">Uncharacterized protein</fullName>
    </submittedName>
</protein>
<dbReference type="Proteomes" id="UP000286415">
    <property type="component" value="Unassembled WGS sequence"/>
</dbReference>
<accession>A0A3R7D7W6</accession>
<dbReference type="STRING" id="79923.A0A3R7D7W6"/>
<dbReference type="InParanoid" id="A0A3R7D7W6"/>
<sequence>MDTDMTFCTTHKVAENSSTAHDRSRPSWGSSGRRSPRVSINLMFYLNPNWTGYRIHKYQTEPMGLPTQHFASSLMVKVPLTDRKVRGSNPTSASRLLLSRLGQPGSIPALVHPSVGMIARHRKCATAERFTYFLLETTQKVAEDSSTAHDRFRPSWGSSSRHSPRVSVNVMFYSNPNWTDCDKSNHLQIDLVFTGDSPSPSISCLSSSVCRRVFSNPVRGSNSASASRLPLSRLGQSDSIPALMLPSGGMAASTERMLQLNSF</sequence>
<evidence type="ECO:0000313" key="1">
    <source>
        <dbReference type="EMBL" id="KAG5444612.1"/>
    </source>
</evidence>